<evidence type="ECO:0000313" key="2">
    <source>
        <dbReference type="Proteomes" id="UP001359485"/>
    </source>
</evidence>
<organism evidence="1 2">
    <name type="scientific">Polyplax serrata</name>
    <name type="common">Common mouse louse</name>
    <dbReference type="NCBI Taxonomy" id="468196"/>
    <lineage>
        <taxon>Eukaryota</taxon>
        <taxon>Metazoa</taxon>
        <taxon>Ecdysozoa</taxon>
        <taxon>Arthropoda</taxon>
        <taxon>Hexapoda</taxon>
        <taxon>Insecta</taxon>
        <taxon>Pterygota</taxon>
        <taxon>Neoptera</taxon>
        <taxon>Paraneoptera</taxon>
        <taxon>Psocodea</taxon>
        <taxon>Troctomorpha</taxon>
        <taxon>Phthiraptera</taxon>
        <taxon>Anoplura</taxon>
        <taxon>Polyplacidae</taxon>
        <taxon>Polyplax</taxon>
    </lineage>
</organism>
<gene>
    <name evidence="1" type="ORF">RUM44_005796</name>
</gene>
<dbReference type="Proteomes" id="UP001359485">
    <property type="component" value="Unassembled WGS sequence"/>
</dbReference>
<reference evidence="1 2" key="1">
    <citation type="submission" date="2023-09" db="EMBL/GenBank/DDBJ databases">
        <title>Genomes of two closely related lineages of the louse Polyplax serrata with different host specificities.</title>
        <authorList>
            <person name="Martinu J."/>
            <person name="Tarabai H."/>
            <person name="Stefka J."/>
            <person name="Hypsa V."/>
        </authorList>
    </citation>
    <scope>NUCLEOTIDE SEQUENCE [LARGE SCALE GENOMIC DNA]</scope>
    <source>
        <strain evidence="1">98ZLc_SE</strain>
    </source>
</reference>
<keyword evidence="2" id="KW-1185">Reference proteome</keyword>
<protein>
    <submittedName>
        <fullName evidence="1">Uncharacterized protein</fullName>
    </submittedName>
</protein>
<accession>A0ABR1AY35</accession>
<evidence type="ECO:0000313" key="1">
    <source>
        <dbReference type="EMBL" id="KAK6631270.1"/>
    </source>
</evidence>
<sequence length="99" mass="11950">MGIEKIIIEPMFHKREDEWRWRNDELKKKYKLEYLYDLTPGPQEMDAKNTLRANVLHDAYAYGDRQFKDFLHKIDNYDHPNCNYWTFKFTLKSNASGGS</sequence>
<name>A0ABR1AY35_POLSC</name>
<dbReference type="EMBL" id="JAWJWF010000006">
    <property type="protein sequence ID" value="KAK6631270.1"/>
    <property type="molecule type" value="Genomic_DNA"/>
</dbReference>
<proteinExistence type="predicted"/>
<comment type="caution">
    <text evidence="1">The sequence shown here is derived from an EMBL/GenBank/DDBJ whole genome shotgun (WGS) entry which is preliminary data.</text>
</comment>